<proteinExistence type="predicted"/>
<dbReference type="RefSeq" id="WP_089944258.1">
    <property type="nucleotide sequence ID" value="NZ_FNOI01000001.1"/>
</dbReference>
<feature type="domain" description="DUF3291" evidence="1">
    <location>
        <begin position="13"/>
        <end position="39"/>
    </location>
</feature>
<dbReference type="EMBL" id="FNOI01000001">
    <property type="protein sequence ID" value="SDW24088.1"/>
    <property type="molecule type" value="Genomic_DNA"/>
</dbReference>
<evidence type="ECO:0000259" key="1">
    <source>
        <dbReference type="Pfam" id="PF11695"/>
    </source>
</evidence>
<dbReference type="Pfam" id="PF11695">
    <property type="entry name" value="DUF3291"/>
    <property type="match status" value="1"/>
</dbReference>
<protein>
    <recommendedName>
        <fullName evidence="1">DUF3291 domain-containing protein</fullName>
    </recommendedName>
</protein>
<keyword evidence="3" id="KW-1185">Reference proteome</keyword>
<gene>
    <name evidence="2" type="ORF">SAMN04488001_0636</name>
</gene>
<name>A0A1H2RXR3_9RHOB</name>
<evidence type="ECO:0000313" key="3">
    <source>
        <dbReference type="Proteomes" id="UP000199441"/>
    </source>
</evidence>
<dbReference type="AlphaFoldDB" id="A0A1H2RXR3"/>
<accession>A0A1H2RXR3</accession>
<dbReference type="STRING" id="670155.SAMN04488001_0636"/>
<reference evidence="3" key="1">
    <citation type="submission" date="2016-10" db="EMBL/GenBank/DDBJ databases">
        <authorList>
            <person name="Varghese N."/>
            <person name="Submissions S."/>
        </authorList>
    </citation>
    <scope>NUCLEOTIDE SEQUENCE [LARGE SCALE GENOMIC DNA]</scope>
    <source>
        <strain evidence="3">DSM 26922</strain>
    </source>
</reference>
<organism evidence="2 3">
    <name type="scientific">Litoreibacter albidus</name>
    <dbReference type="NCBI Taxonomy" id="670155"/>
    <lineage>
        <taxon>Bacteria</taxon>
        <taxon>Pseudomonadati</taxon>
        <taxon>Pseudomonadota</taxon>
        <taxon>Alphaproteobacteria</taxon>
        <taxon>Rhodobacterales</taxon>
        <taxon>Roseobacteraceae</taxon>
        <taxon>Litoreibacter</taxon>
    </lineage>
</organism>
<dbReference type="InterPro" id="IPR021708">
    <property type="entry name" value="DUF3291"/>
</dbReference>
<sequence>MIDHHLAEQSVGNPTLAEALERLEMLREQGESPDAFGWDYLKDATMWKTHGCQVAAE</sequence>
<evidence type="ECO:0000313" key="2">
    <source>
        <dbReference type="EMBL" id="SDW24088.1"/>
    </source>
</evidence>
<dbReference type="Proteomes" id="UP000199441">
    <property type="component" value="Unassembled WGS sequence"/>
</dbReference>